<proteinExistence type="predicted"/>
<feature type="chain" id="PRO_5020268810" description="Secreted protein" evidence="1">
    <location>
        <begin position="29"/>
        <end position="81"/>
    </location>
</feature>
<keyword evidence="1" id="KW-0732">Signal</keyword>
<gene>
    <name evidence="2" type="ORF">E1295_02335</name>
</gene>
<name>A0A4R5FX69_9ACTN</name>
<dbReference type="RefSeq" id="WP_132627965.1">
    <property type="nucleotide sequence ID" value="NZ_SMLD01000003.1"/>
</dbReference>
<keyword evidence="3" id="KW-1185">Reference proteome</keyword>
<protein>
    <recommendedName>
        <fullName evidence="4">Secreted protein</fullName>
    </recommendedName>
</protein>
<evidence type="ECO:0000313" key="2">
    <source>
        <dbReference type="EMBL" id="TDE59746.1"/>
    </source>
</evidence>
<accession>A0A4R5FX69</accession>
<dbReference type="AlphaFoldDB" id="A0A4R5FX69"/>
<reference evidence="2 3" key="1">
    <citation type="submission" date="2019-03" db="EMBL/GenBank/DDBJ databases">
        <title>Draft genome sequences of novel Actinobacteria.</title>
        <authorList>
            <person name="Sahin N."/>
            <person name="Ay H."/>
            <person name="Saygin H."/>
        </authorList>
    </citation>
    <scope>NUCLEOTIDE SEQUENCE [LARGE SCALE GENOMIC DNA]</scope>
    <source>
        <strain evidence="2 3">6K102</strain>
    </source>
</reference>
<feature type="signal peptide" evidence="1">
    <location>
        <begin position="1"/>
        <end position="28"/>
    </location>
</feature>
<evidence type="ECO:0008006" key="4">
    <source>
        <dbReference type="Google" id="ProtNLM"/>
    </source>
</evidence>
<dbReference type="Proteomes" id="UP000295136">
    <property type="component" value="Unassembled WGS sequence"/>
</dbReference>
<sequence>MEKKTIQLATVAATAIVGVITGAGMANAGTTASDGPAAVNVDLAKLKANDGSVLAQAIARATSETGTVGPLNNFNSVAPRV</sequence>
<organism evidence="2 3">
    <name type="scientific">Nonomuraea mesophila</name>
    <dbReference type="NCBI Taxonomy" id="2530382"/>
    <lineage>
        <taxon>Bacteria</taxon>
        <taxon>Bacillati</taxon>
        <taxon>Actinomycetota</taxon>
        <taxon>Actinomycetes</taxon>
        <taxon>Streptosporangiales</taxon>
        <taxon>Streptosporangiaceae</taxon>
        <taxon>Nonomuraea</taxon>
    </lineage>
</organism>
<evidence type="ECO:0000313" key="3">
    <source>
        <dbReference type="Proteomes" id="UP000295136"/>
    </source>
</evidence>
<dbReference type="EMBL" id="SMLD01000003">
    <property type="protein sequence ID" value="TDE59746.1"/>
    <property type="molecule type" value="Genomic_DNA"/>
</dbReference>
<evidence type="ECO:0000256" key="1">
    <source>
        <dbReference type="SAM" id="SignalP"/>
    </source>
</evidence>
<comment type="caution">
    <text evidence="2">The sequence shown here is derived from an EMBL/GenBank/DDBJ whole genome shotgun (WGS) entry which is preliminary data.</text>
</comment>